<feature type="compositionally biased region" description="Polar residues" evidence="1">
    <location>
        <begin position="135"/>
        <end position="144"/>
    </location>
</feature>
<accession>A0A914CYC5</accession>
<evidence type="ECO:0000313" key="3">
    <source>
        <dbReference type="WBParaSite" id="ACRNAN_scaffold15865.g17235.t1"/>
    </source>
</evidence>
<dbReference type="WBParaSite" id="ACRNAN_scaffold15865.g17235.t1">
    <property type="protein sequence ID" value="ACRNAN_scaffold15865.g17235.t1"/>
    <property type="gene ID" value="ACRNAN_scaffold15865.g17235"/>
</dbReference>
<feature type="region of interest" description="Disordered" evidence="1">
    <location>
        <begin position="1"/>
        <end position="45"/>
    </location>
</feature>
<feature type="compositionally biased region" description="Basic and acidic residues" evidence="1">
    <location>
        <begin position="73"/>
        <end position="84"/>
    </location>
</feature>
<feature type="region of interest" description="Disordered" evidence="1">
    <location>
        <begin position="175"/>
        <end position="202"/>
    </location>
</feature>
<keyword evidence="2" id="KW-1185">Reference proteome</keyword>
<feature type="compositionally biased region" description="Basic and acidic residues" evidence="1">
    <location>
        <begin position="191"/>
        <end position="202"/>
    </location>
</feature>
<reference evidence="3" key="1">
    <citation type="submission" date="2022-11" db="UniProtKB">
        <authorList>
            <consortium name="WormBaseParasite"/>
        </authorList>
    </citation>
    <scope>IDENTIFICATION</scope>
</reference>
<name>A0A914CYC5_9BILA</name>
<protein>
    <submittedName>
        <fullName evidence="3">Uncharacterized protein</fullName>
    </submittedName>
</protein>
<evidence type="ECO:0000313" key="2">
    <source>
        <dbReference type="Proteomes" id="UP000887540"/>
    </source>
</evidence>
<proteinExistence type="predicted"/>
<feature type="region of interest" description="Disordered" evidence="1">
    <location>
        <begin position="59"/>
        <end position="162"/>
    </location>
</feature>
<feature type="compositionally biased region" description="Basic and acidic residues" evidence="1">
    <location>
        <begin position="121"/>
        <end position="131"/>
    </location>
</feature>
<evidence type="ECO:0000256" key="1">
    <source>
        <dbReference type="SAM" id="MobiDB-lite"/>
    </source>
</evidence>
<sequence length="202" mass="23059">MKEIKVEQNKYANFPIKRSASDDSSNANDVKGIHKSNPTDPMVNMIPFGKLELNKTVEENTRKFDSQSQTIKPKREVTRSDSKTKLSQTIQPKNHKSMNDNLPDLGIPLYNLNAPNPNEEETTKRFEENLKKFNQPPQKVNSQQEKIDSIKSTKNIKKSDNLPYTGVIKYKENYVKPNTKSSSPNSSTPRITEKRVQSDSFS</sequence>
<feature type="compositionally biased region" description="Low complexity" evidence="1">
    <location>
        <begin position="176"/>
        <end position="189"/>
    </location>
</feature>
<dbReference type="AlphaFoldDB" id="A0A914CYC5"/>
<organism evidence="2 3">
    <name type="scientific">Acrobeloides nanus</name>
    <dbReference type="NCBI Taxonomy" id="290746"/>
    <lineage>
        <taxon>Eukaryota</taxon>
        <taxon>Metazoa</taxon>
        <taxon>Ecdysozoa</taxon>
        <taxon>Nematoda</taxon>
        <taxon>Chromadorea</taxon>
        <taxon>Rhabditida</taxon>
        <taxon>Tylenchina</taxon>
        <taxon>Cephalobomorpha</taxon>
        <taxon>Cephaloboidea</taxon>
        <taxon>Cephalobidae</taxon>
        <taxon>Acrobeloides</taxon>
    </lineage>
</organism>
<dbReference type="Proteomes" id="UP000887540">
    <property type="component" value="Unplaced"/>
</dbReference>